<name>U4L9Z0_PYROM</name>
<accession>U4L9Z0</accession>
<dbReference type="EMBL" id="HF936373">
    <property type="protein sequence ID" value="CCX16192.1"/>
    <property type="molecule type" value="Genomic_DNA"/>
</dbReference>
<feature type="region of interest" description="Disordered" evidence="1">
    <location>
        <begin position="1"/>
        <end position="20"/>
    </location>
</feature>
<sequence>MELSPAPHRSPNEPDGAELCPRYVAPPPPYILYYPAYSTHPAYASPQPTHSATIPYSSLIENADSSCPLPPYSPPDPELPGYSPPISELIYQVFIPYICRLIVSAVAVFCIYVIVNWAVVVILLRFWYFPY</sequence>
<keyword evidence="2" id="KW-1133">Transmembrane helix</keyword>
<keyword evidence="4" id="KW-1185">Reference proteome</keyword>
<feature type="transmembrane region" description="Helical" evidence="2">
    <location>
        <begin position="101"/>
        <end position="128"/>
    </location>
</feature>
<evidence type="ECO:0000256" key="2">
    <source>
        <dbReference type="SAM" id="Phobius"/>
    </source>
</evidence>
<gene>
    <name evidence="3" type="ORF">PCON_02788</name>
</gene>
<reference evidence="3 4" key="1">
    <citation type="journal article" date="2013" name="PLoS Genet.">
        <title>The genome and development-dependent transcriptomes of Pyronema confluens: a window into fungal evolution.</title>
        <authorList>
            <person name="Traeger S."/>
            <person name="Altegoer F."/>
            <person name="Freitag M."/>
            <person name="Gabaldon T."/>
            <person name="Kempken F."/>
            <person name="Kumar A."/>
            <person name="Marcet-Houben M."/>
            <person name="Poggeler S."/>
            <person name="Stajich J.E."/>
            <person name="Nowrousian M."/>
        </authorList>
    </citation>
    <scope>NUCLEOTIDE SEQUENCE [LARGE SCALE GENOMIC DNA]</scope>
    <source>
        <strain evidence="4">CBS 100304</strain>
        <tissue evidence="3">Vegetative mycelium</tissue>
    </source>
</reference>
<evidence type="ECO:0000256" key="1">
    <source>
        <dbReference type="SAM" id="MobiDB-lite"/>
    </source>
</evidence>
<evidence type="ECO:0000313" key="3">
    <source>
        <dbReference type="EMBL" id="CCX16192.1"/>
    </source>
</evidence>
<dbReference type="Proteomes" id="UP000018144">
    <property type="component" value="Unassembled WGS sequence"/>
</dbReference>
<organism evidence="3 4">
    <name type="scientific">Pyronema omphalodes (strain CBS 100304)</name>
    <name type="common">Pyronema confluens</name>
    <dbReference type="NCBI Taxonomy" id="1076935"/>
    <lineage>
        <taxon>Eukaryota</taxon>
        <taxon>Fungi</taxon>
        <taxon>Dikarya</taxon>
        <taxon>Ascomycota</taxon>
        <taxon>Pezizomycotina</taxon>
        <taxon>Pezizomycetes</taxon>
        <taxon>Pezizales</taxon>
        <taxon>Pyronemataceae</taxon>
        <taxon>Pyronema</taxon>
    </lineage>
</organism>
<dbReference type="AlphaFoldDB" id="U4L9Z0"/>
<keyword evidence="2" id="KW-0812">Transmembrane</keyword>
<keyword evidence="2" id="KW-0472">Membrane</keyword>
<evidence type="ECO:0000313" key="4">
    <source>
        <dbReference type="Proteomes" id="UP000018144"/>
    </source>
</evidence>
<protein>
    <submittedName>
        <fullName evidence="3">Uncharacterized protein</fullName>
    </submittedName>
</protein>
<proteinExistence type="predicted"/>